<feature type="binding site" evidence="5">
    <location>
        <position position="89"/>
    </location>
    <ligand>
        <name>Mg(2+)</name>
        <dbReference type="ChEBI" id="CHEBI:18420"/>
        <label>1</label>
        <note>catalytic</note>
    </ligand>
</feature>
<dbReference type="GO" id="GO:0007165">
    <property type="term" value="P:signal transduction"/>
    <property type="evidence" value="ECO:0007669"/>
    <property type="project" value="TreeGrafter"/>
</dbReference>
<dbReference type="GO" id="GO:0008934">
    <property type="term" value="F:inositol monophosphate 1-phosphatase activity"/>
    <property type="evidence" value="ECO:0007669"/>
    <property type="project" value="InterPro"/>
</dbReference>
<dbReference type="PRINTS" id="PR00377">
    <property type="entry name" value="IMPHPHTASES"/>
</dbReference>
<comment type="caution">
    <text evidence="7">The sequence shown here is derived from an EMBL/GenBank/DDBJ whole genome shotgun (WGS) entry which is preliminary data.</text>
</comment>
<proteinExistence type="inferred from homology"/>
<dbReference type="EMBL" id="BOPO01000111">
    <property type="protein sequence ID" value="GIL29990.1"/>
    <property type="molecule type" value="Genomic_DNA"/>
</dbReference>
<keyword evidence="6" id="KW-0378">Hydrolase</keyword>
<evidence type="ECO:0000313" key="8">
    <source>
        <dbReference type="Proteomes" id="UP000614996"/>
    </source>
</evidence>
<evidence type="ECO:0000313" key="7">
    <source>
        <dbReference type="EMBL" id="GIL29990.1"/>
    </source>
</evidence>
<dbReference type="Pfam" id="PF00459">
    <property type="entry name" value="Inositol_P"/>
    <property type="match status" value="1"/>
</dbReference>
<dbReference type="InterPro" id="IPR033942">
    <property type="entry name" value="IMPase"/>
</dbReference>
<dbReference type="GO" id="GO:0006020">
    <property type="term" value="P:inositol metabolic process"/>
    <property type="evidence" value="ECO:0007669"/>
    <property type="project" value="TreeGrafter"/>
</dbReference>
<dbReference type="PROSITE" id="PS00630">
    <property type="entry name" value="IMP_2"/>
    <property type="match status" value="1"/>
</dbReference>
<dbReference type="InterPro" id="IPR020550">
    <property type="entry name" value="Inositol_monophosphatase_CS"/>
</dbReference>
<accession>A0A8J4AI63</accession>
<evidence type="ECO:0000256" key="4">
    <source>
        <dbReference type="ARBA" id="ARBA00022842"/>
    </source>
</evidence>
<dbReference type="PANTHER" id="PTHR20854:SF4">
    <property type="entry name" value="INOSITOL-1-MONOPHOSPHATASE-RELATED"/>
    <property type="match status" value="1"/>
</dbReference>
<reference evidence="8" key="1">
    <citation type="journal article" date="2021" name="Int. J. Syst. Evol. Microbiol.">
        <title>Actinocatenispora comari sp. nov., an endophytic actinomycete isolated from aerial parts of Comarum salesowianum.</title>
        <authorList>
            <person name="Oyunbileg N."/>
            <person name="Iizaka Y."/>
            <person name="Hamada M."/>
            <person name="Davaapurev B.O."/>
            <person name="Fukumoto A."/>
            <person name="Tsetseg B."/>
            <person name="Kato F."/>
            <person name="Tamura T."/>
            <person name="Batkhuu J."/>
            <person name="Anzai Y."/>
        </authorList>
    </citation>
    <scope>NUCLEOTIDE SEQUENCE [LARGE SCALE GENOMIC DNA]</scope>
    <source>
        <strain evidence="8">NUM-2625</strain>
    </source>
</reference>
<evidence type="ECO:0000256" key="1">
    <source>
        <dbReference type="ARBA" id="ARBA00001033"/>
    </source>
</evidence>
<keyword evidence="3 5" id="KW-0479">Metal-binding</keyword>
<name>A0A8J4AI63_9ACTN</name>
<protein>
    <recommendedName>
        <fullName evidence="6">Inositol-1-monophosphatase</fullName>
        <ecNumber evidence="6">3.1.3.25</ecNumber>
    </recommendedName>
</protein>
<feature type="binding site" evidence="5">
    <location>
        <position position="218"/>
    </location>
    <ligand>
        <name>Mg(2+)</name>
        <dbReference type="ChEBI" id="CHEBI:18420"/>
        <label>1</label>
        <note>catalytic</note>
    </ligand>
</feature>
<comment type="similarity">
    <text evidence="6">Belongs to the inositol monophosphatase superfamily.</text>
</comment>
<dbReference type="Proteomes" id="UP000614996">
    <property type="component" value="Unassembled WGS sequence"/>
</dbReference>
<dbReference type="InterPro" id="IPR000760">
    <property type="entry name" value="Inositol_monophosphatase-like"/>
</dbReference>
<evidence type="ECO:0000256" key="5">
    <source>
        <dbReference type="PIRSR" id="PIRSR600760-2"/>
    </source>
</evidence>
<dbReference type="CDD" id="cd01639">
    <property type="entry name" value="IMPase"/>
    <property type="match status" value="1"/>
</dbReference>
<comment type="catalytic activity">
    <reaction evidence="1 6">
        <text>a myo-inositol phosphate + H2O = myo-inositol + phosphate</text>
        <dbReference type="Rhea" id="RHEA:24056"/>
        <dbReference type="ChEBI" id="CHEBI:15377"/>
        <dbReference type="ChEBI" id="CHEBI:17268"/>
        <dbReference type="ChEBI" id="CHEBI:43474"/>
        <dbReference type="ChEBI" id="CHEBI:84139"/>
        <dbReference type="EC" id="3.1.3.25"/>
    </reaction>
</comment>
<organism evidence="7 8">
    <name type="scientific">Actinocatenispora comari</name>
    <dbReference type="NCBI Taxonomy" id="2807577"/>
    <lineage>
        <taxon>Bacteria</taxon>
        <taxon>Bacillati</taxon>
        <taxon>Actinomycetota</taxon>
        <taxon>Actinomycetes</taxon>
        <taxon>Micromonosporales</taxon>
        <taxon>Micromonosporaceae</taxon>
        <taxon>Actinocatenispora</taxon>
    </lineage>
</organism>
<comment type="cofactor">
    <cofactor evidence="2 5 6">
        <name>Mg(2+)</name>
        <dbReference type="ChEBI" id="CHEBI:18420"/>
    </cofactor>
</comment>
<feature type="binding site" evidence="5">
    <location>
        <position position="91"/>
    </location>
    <ligand>
        <name>Mg(2+)</name>
        <dbReference type="ChEBI" id="CHEBI:18420"/>
        <label>1</label>
        <note>catalytic</note>
    </ligand>
</feature>
<evidence type="ECO:0000256" key="3">
    <source>
        <dbReference type="ARBA" id="ARBA00022723"/>
    </source>
</evidence>
<dbReference type="RefSeq" id="WP_207127644.1">
    <property type="nucleotide sequence ID" value="NZ_BOPO01000111.1"/>
</dbReference>
<dbReference type="Gene3D" id="3.40.190.80">
    <property type="match status" value="1"/>
</dbReference>
<dbReference type="Gene3D" id="3.30.540.10">
    <property type="entry name" value="Fructose-1,6-Bisphosphatase, subunit A, domain 1"/>
    <property type="match status" value="1"/>
</dbReference>
<dbReference type="PANTHER" id="PTHR20854">
    <property type="entry name" value="INOSITOL MONOPHOSPHATASE"/>
    <property type="match status" value="1"/>
</dbReference>
<dbReference type="EC" id="3.1.3.25" evidence="6"/>
<evidence type="ECO:0000256" key="6">
    <source>
        <dbReference type="RuleBase" id="RU364068"/>
    </source>
</evidence>
<keyword evidence="4 5" id="KW-0460">Magnesium</keyword>
<sequence>MTDLRALSERLTDIAVAAADAAADGIRAGFRSTMDVAYKRDHHDPVTEHDRRAEERIREVLLRALPDSSIVGEEGGTSTGAGRVRWHVDPIDGTANFAAGSAYFCTSIGAEIDGEPVAGVVLDPMAGNLFTAHLGGAFRNGRRLRCTGRSAERHGYLVTSYPSVRDLDDQGPDALRRFESLVRGYGTVRRHGAAALSLAHVAAGWAEAGFGTGVHSWDVCAGALLVRQAGGVYRSFTPGDPTGTDWTAPGYLAHVPELAADLVTATVDELVGGGRG</sequence>
<keyword evidence="8" id="KW-1185">Reference proteome</keyword>
<dbReference type="GO" id="GO:0046872">
    <property type="term" value="F:metal ion binding"/>
    <property type="evidence" value="ECO:0007669"/>
    <property type="project" value="UniProtKB-KW"/>
</dbReference>
<feature type="binding site" evidence="5">
    <location>
        <position position="73"/>
    </location>
    <ligand>
        <name>Mg(2+)</name>
        <dbReference type="ChEBI" id="CHEBI:18420"/>
        <label>1</label>
        <note>catalytic</note>
    </ligand>
</feature>
<gene>
    <name evidence="7" type="ORF">NUM_52440</name>
</gene>
<feature type="binding site" evidence="5">
    <location>
        <position position="92"/>
    </location>
    <ligand>
        <name>Mg(2+)</name>
        <dbReference type="ChEBI" id="CHEBI:18420"/>
        <label>1</label>
        <note>catalytic</note>
    </ligand>
</feature>
<evidence type="ECO:0000256" key="2">
    <source>
        <dbReference type="ARBA" id="ARBA00001946"/>
    </source>
</evidence>
<dbReference type="AlphaFoldDB" id="A0A8J4AI63"/>
<dbReference type="SUPFAM" id="SSF56655">
    <property type="entry name" value="Carbohydrate phosphatase"/>
    <property type="match status" value="1"/>
</dbReference>
<dbReference type="GO" id="GO:0046854">
    <property type="term" value="P:phosphatidylinositol phosphate biosynthetic process"/>
    <property type="evidence" value="ECO:0007669"/>
    <property type="project" value="InterPro"/>
</dbReference>